<dbReference type="GO" id="GO:0090313">
    <property type="term" value="P:regulation of protein targeting to membrane"/>
    <property type="evidence" value="ECO:0007669"/>
    <property type="project" value="TreeGrafter"/>
</dbReference>
<name>A0A370E1M0_9GAMM</name>
<reference evidence="3 4" key="1">
    <citation type="journal article" date="2018" name="ISME J.">
        <title>Endosymbiont genomes yield clues of tubeworm success.</title>
        <authorList>
            <person name="Li Y."/>
            <person name="Liles M.R."/>
            <person name="Halanych K.M."/>
        </authorList>
    </citation>
    <scope>NUCLEOTIDE SEQUENCE [LARGE SCALE GENOMIC DNA]</scope>
    <source>
        <strain evidence="3">A1422</strain>
    </source>
</reference>
<evidence type="ECO:0000313" key="3">
    <source>
        <dbReference type="EMBL" id="RDH92150.1"/>
    </source>
</evidence>
<protein>
    <submittedName>
        <fullName evidence="3">AsmA family protein</fullName>
    </submittedName>
</protein>
<dbReference type="Proteomes" id="UP000255508">
    <property type="component" value="Unassembled WGS sequence"/>
</dbReference>
<sequence>MAKILKVLFGLLVLLVVLIVAAVIIVPMVVDPNDHKQEIIAEVQKATGRDLTIDGDIGLSVFPWLGLELNGLSLSNASGFGDQPFAALDHVQVRVNLVPLILQQALEVDKVQVEGLVLNLAKSKSGATNWDDLAQAGQKEKMDSRAAETQVTEKKSAGKGMGEVSIGGIDISGAHIVWDDKSTGDRFEIKDLEVKTGAMNPGQPVEFSLGLGLDSAQPALRSKIDLSGNLNADPKAGSIAVETLKLLLKVTGEGLPKDGVEAELRADLYVDQKAETLEVKNLVLESGELKMSGAVKGHGIQSAPAFSGEIKLAEFSLRQWMEKFGLPMPETADPKVLNRLGMGFAFVADQKRVALKDLRMALDDTQIKGEFELIDPANPAYAFTLDIDKIDLDRYLPPKSEKPAGEAGGSQASSGKQAKEEPLFPVEMLRKLDLDGTLRVGSVKANNIRAEAIQVKVKSKGGKLNIDQKVGRFYDGALKGTVDLDVRGKTPKLKINQSASGIQAGPLVVDVSGRDRLAGKGGFNANLTSAGQTVSQLKKTLNGKLDFDFRDGAVKGINLAKMIRDAKAKLSGKAASVSNEPEQTDFAELSASAAVRNGVLDNRDLLAKSPFLRVEGSGKINIVAESLDYTVKPVIVGTGKGQGGEGLEDLKGVPIPVHLQGSWADPQWNIDLGKVLAESQKAKLKEKLDEKLKEKLPGGLQDKLPAGLKGLF</sequence>
<dbReference type="Pfam" id="PF05170">
    <property type="entry name" value="AsmA"/>
    <property type="match status" value="1"/>
</dbReference>
<dbReference type="PANTHER" id="PTHR30441:SF4">
    <property type="entry name" value="PROTEIN ASMA"/>
    <property type="match status" value="1"/>
</dbReference>
<evidence type="ECO:0000259" key="2">
    <source>
        <dbReference type="Pfam" id="PF05170"/>
    </source>
</evidence>
<organism evidence="3 4">
    <name type="scientific">endosymbiont of Lamellibrachia luymesi</name>
    <dbReference type="NCBI Taxonomy" id="2200907"/>
    <lineage>
        <taxon>Bacteria</taxon>
        <taxon>Pseudomonadati</taxon>
        <taxon>Pseudomonadota</taxon>
        <taxon>Gammaproteobacteria</taxon>
        <taxon>sulfur-oxidizing symbionts</taxon>
    </lineage>
</organism>
<feature type="domain" description="AsmA" evidence="2">
    <location>
        <begin position="1"/>
        <end position="604"/>
    </location>
</feature>
<feature type="region of interest" description="Disordered" evidence="1">
    <location>
        <begin position="136"/>
        <end position="159"/>
    </location>
</feature>
<dbReference type="GO" id="GO:0005886">
    <property type="term" value="C:plasma membrane"/>
    <property type="evidence" value="ECO:0007669"/>
    <property type="project" value="TreeGrafter"/>
</dbReference>
<dbReference type="AlphaFoldDB" id="A0A370E1M0"/>
<evidence type="ECO:0000256" key="1">
    <source>
        <dbReference type="SAM" id="MobiDB-lite"/>
    </source>
</evidence>
<proteinExistence type="predicted"/>
<dbReference type="PROSITE" id="PS00823">
    <property type="entry name" value="DEHYDRIN_2"/>
    <property type="match status" value="1"/>
</dbReference>
<dbReference type="PANTHER" id="PTHR30441">
    <property type="entry name" value="DUF748 DOMAIN-CONTAINING PROTEIN"/>
    <property type="match status" value="1"/>
</dbReference>
<dbReference type="InterPro" id="IPR052894">
    <property type="entry name" value="AsmA-related"/>
</dbReference>
<dbReference type="InterPro" id="IPR030513">
    <property type="entry name" value="Dehydrin_CS"/>
</dbReference>
<evidence type="ECO:0000313" key="4">
    <source>
        <dbReference type="Proteomes" id="UP000255508"/>
    </source>
</evidence>
<dbReference type="EMBL" id="QFXD01000076">
    <property type="protein sequence ID" value="RDH92150.1"/>
    <property type="molecule type" value="Genomic_DNA"/>
</dbReference>
<feature type="compositionally biased region" description="Basic and acidic residues" evidence="1">
    <location>
        <begin position="138"/>
        <end position="156"/>
    </location>
</feature>
<dbReference type="InterPro" id="IPR007844">
    <property type="entry name" value="AsmA"/>
</dbReference>
<feature type="region of interest" description="Disordered" evidence="1">
    <location>
        <begin position="398"/>
        <end position="420"/>
    </location>
</feature>
<accession>A0A370E1M0</accession>
<gene>
    <name evidence="3" type="ORF">DIZ79_04340</name>
</gene>
<comment type="caution">
    <text evidence="3">The sequence shown here is derived from an EMBL/GenBank/DDBJ whole genome shotgun (WGS) entry which is preliminary data.</text>
</comment>